<dbReference type="EMBL" id="HACA01029428">
    <property type="protein sequence ID" value="CDW46789.1"/>
    <property type="molecule type" value="Transcribed_RNA"/>
</dbReference>
<evidence type="ECO:0000313" key="1">
    <source>
        <dbReference type="EMBL" id="CDW46789.1"/>
    </source>
</evidence>
<reference evidence="1" key="1">
    <citation type="submission" date="2014-05" db="EMBL/GenBank/DDBJ databases">
        <authorList>
            <person name="Chronopoulou M."/>
        </authorList>
    </citation>
    <scope>NUCLEOTIDE SEQUENCE</scope>
    <source>
        <tissue evidence="1">Whole organism</tissue>
    </source>
</reference>
<dbReference type="AlphaFoldDB" id="A0A0K2V8H7"/>
<proteinExistence type="predicted"/>
<accession>A0A0K2V8H7</accession>
<name>A0A0K2V8H7_LEPSM</name>
<organism evidence="1">
    <name type="scientific">Lepeophtheirus salmonis</name>
    <name type="common">Salmon louse</name>
    <name type="synonym">Caligus salmonis</name>
    <dbReference type="NCBI Taxonomy" id="72036"/>
    <lineage>
        <taxon>Eukaryota</taxon>
        <taxon>Metazoa</taxon>
        <taxon>Ecdysozoa</taxon>
        <taxon>Arthropoda</taxon>
        <taxon>Crustacea</taxon>
        <taxon>Multicrustacea</taxon>
        <taxon>Hexanauplia</taxon>
        <taxon>Copepoda</taxon>
        <taxon>Siphonostomatoida</taxon>
        <taxon>Caligidae</taxon>
        <taxon>Lepeophtheirus</taxon>
    </lineage>
</organism>
<sequence>MISARWSCSEDIFNAL</sequence>
<protein>
    <submittedName>
        <fullName evidence="1">Uncharacterized protein</fullName>
    </submittedName>
</protein>